<proteinExistence type="predicted"/>
<gene>
    <name evidence="2" type="ORF">MM415A05873_0002</name>
</gene>
<dbReference type="AlphaFoldDB" id="A0A6M3JET0"/>
<dbReference type="NCBIfam" id="TIGR02145">
    <property type="entry name" value="Fib_succ_major"/>
    <property type="match status" value="1"/>
</dbReference>
<evidence type="ECO:0000259" key="1">
    <source>
        <dbReference type="Pfam" id="PF09603"/>
    </source>
</evidence>
<feature type="domain" description="Fibrobacter succinogenes major paralogous" evidence="1">
    <location>
        <begin position="52"/>
        <end position="239"/>
    </location>
</feature>
<sequence length="241" mass="27779">MIMKTITVLLAVICLSCTKEVYIEVPRDVIINDTVIVHDTIKLIVTGTYTEVIIGNQVWLKENLRENYLNDSTEIPIITNPSQWSKTTTPACCFYNNDPEIEKDYGLLYNWYAVNTGKLCPVGYHVPSDDEWKELERFIGTEDVDGIQDRGRVAYKLKAKGEWDEGETDDFNITGFSAVPSKYRYNNGYFHVFYMDEAAFWTTGEFEGYRCYRALMADRDGIHRSGTYKESGMSVRCIKNR</sequence>
<reference evidence="2" key="1">
    <citation type="submission" date="2020-03" db="EMBL/GenBank/DDBJ databases">
        <title>The deep terrestrial virosphere.</title>
        <authorList>
            <person name="Holmfeldt K."/>
            <person name="Nilsson E."/>
            <person name="Simone D."/>
            <person name="Lopez-Fernandez M."/>
            <person name="Wu X."/>
            <person name="de Brujin I."/>
            <person name="Lundin D."/>
            <person name="Andersson A."/>
            <person name="Bertilsson S."/>
            <person name="Dopson M."/>
        </authorList>
    </citation>
    <scope>NUCLEOTIDE SEQUENCE</scope>
    <source>
        <strain evidence="2">MM415A05873</strain>
    </source>
</reference>
<protein>
    <recommendedName>
        <fullName evidence="1">Fibrobacter succinogenes major paralogous domain-containing protein</fullName>
    </recommendedName>
</protein>
<accession>A0A6M3JET0</accession>
<name>A0A6M3JET0_9ZZZZ</name>
<dbReference type="Pfam" id="PF09603">
    <property type="entry name" value="Fib_succ_major"/>
    <property type="match status" value="1"/>
</dbReference>
<evidence type="ECO:0000313" key="2">
    <source>
        <dbReference type="EMBL" id="QJA68709.1"/>
    </source>
</evidence>
<dbReference type="InterPro" id="IPR011871">
    <property type="entry name" value="Fib_succ_major"/>
</dbReference>
<organism evidence="2">
    <name type="scientific">viral metagenome</name>
    <dbReference type="NCBI Taxonomy" id="1070528"/>
    <lineage>
        <taxon>unclassified sequences</taxon>
        <taxon>metagenomes</taxon>
        <taxon>organismal metagenomes</taxon>
    </lineage>
</organism>
<dbReference type="EMBL" id="MT141642">
    <property type="protein sequence ID" value="QJA68709.1"/>
    <property type="molecule type" value="Genomic_DNA"/>
</dbReference>